<keyword evidence="3" id="KW-1185">Reference proteome</keyword>
<dbReference type="Gene3D" id="3.40.50.150">
    <property type="entry name" value="Vaccinia Virus protein VP39"/>
    <property type="match status" value="1"/>
</dbReference>
<dbReference type="EC" id="2.1.1.-" evidence="2"/>
<dbReference type="RefSeq" id="WP_165571091.1">
    <property type="nucleotide sequence ID" value="NZ_JBHTOQ010000032.1"/>
</dbReference>
<reference evidence="3" key="1">
    <citation type="journal article" date="2019" name="Int. J. Syst. Evol. Microbiol.">
        <title>The Global Catalogue of Microorganisms (GCM) 10K type strain sequencing project: providing services to taxonomists for standard genome sequencing and annotation.</title>
        <authorList>
            <consortium name="The Broad Institute Genomics Platform"/>
            <consortium name="The Broad Institute Genome Sequencing Center for Infectious Disease"/>
            <person name="Wu L."/>
            <person name="Ma J."/>
        </authorList>
    </citation>
    <scope>NUCLEOTIDE SEQUENCE [LARGE SCALE GENOMIC DNA]</scope>
    <source>
        <strain evidence="3">CCM 8875</strain>
    </source>
</reference>
<keyword evidence="2" id="KW-0808">Transferase</keyword>
<keyword evidence="2" id="KW-0489">Methyltransferase</keyword>
<sequence length="280" mass="30048">MDDVTGDGIAREQAPDTEALADASQPEAGDPSPAAVAAAKAASARMTVAYLRETSPTWDRTRFRKVMERKIDPAVLQPIAHRRAVLRHFAPQPLHGSYGGQAHAGASGPGLVTADTLAISPAYGAVLHNLARETKPRLILEDGAGFGISSMYLATALRGQEGGTLLSFEISPDYASTAQASVALIDPGSRVVQGDFAGFPRHLAGTAQVGFAFIDAMHERDSLLRSFKTLMGWMAPKSMIVVDDLSYSESAREGFRAMMRMEYHDFVCIVNQRFGILIKG</sequence>
<feature type="region of interest" description="Disordered" evidence="1">
    <location>
        <begin position="1"/>
        <end position="33"/>
    </location>
</feature>
<protein>
    <submittedName>
        <fullName evidence="2">O-methyltransferase</fullName>
        <ecNumber evidence="2">2.1.1.-</ecNumber>
    </submittedName>
</protein>
<evidence type="ECO:0000313" key="3">
    <source>
        <dbReference type="Proteomes" id="UP001597302"/>
    </source>
</evidence>
<dbReference type="PANTHER" id="PTHR43167">
    <property type="entry name" value="PUTATIVE (AFU_ORTHOLOGUE AFUA_6G01830)-RELATED"/>
    <property type="match status" value="1"/>
</dbReference>
<dbReference type="GO" id="GO:0032259">
    <property type="term" value="P:methylation"/>
    <property type="evidence" value="ECO:0007669"/>
    <property type="project" value="UniProtKB-KW"/>
</dbReference>
<dbReference type="EMBL" id="JBHTOQ010000032">
    <property type="protein sequence ID" value="MFD1482611.1"/>
    <property type="molecule type" value="Genomic_DNA"/>
</dbReference>
<gene>
    <name evidence="2" type="ORF">ACFQ5P_15045</name>
</gene>
<dbReference type="Pfam" id="PF13578">
    <property type="entry name" value="Methyltransf_24"/>
    <property type="match status" value="1"/>
</dbReference>
<proteinExistence type="predicted"/>
<name>A0ABW4E0G3_9RHOB</name>
<evidence type="ECO:0000313" key="2">
    <source>
        <dbReference type="EMBL" id="MFD1482611.1"/>
    </source>
</evidence>
<accession>A0ABW4E0G3</accession>
<dbReference type="Proteomes" id="UP001597302">
    <property type="component" value="Unassembled WGS sequence"/>
</dbReference>
<dbReference type="SUPFAM" id="SSF53335">
    <property type="entry name" value="S-adenosyl-L-methionine-dependent methyltransferases"/>
    <property type="match status" value="1"/>
</dbReference>
<dbReference type="InterPro" id="IPR029063">
    <property type="entry name" value="SAM-dependent_MTases_sf"/>
</dbReference>
<dbReference type="GO" id="GO:0008168">
    <property type="term" value="F:methyltransferase activity"/>
    <property type="evidence" value="ECO:0007669"/>
    <property type="project" value="UniProtKB-KW"/>
</dbReference>
<organism evidence="2 3">
    <name type="scientific">Paracoccus nototheniae</name>
    <dbReference type="NCBI Taxonomy" id="2489002"/>
    <lineage>
        <taxon>Bacteria</taxon>
        <taxon>Pseudomonadati</taxon>
        <taxon>Pseudomonadota</taxon>
        <taxon>Alphaproteobacteria</taxon>
        <taxon>Rhodobacterales</taxon>
        <taxon>Paracoccaceae</taxon>
        <taxon>Paracoccus</taxon>
    </lineage>
</organism>
<evidence type="ECO:0000256" key="1">
    <source>
        <dbReference type="SAM" id="MobiDB-lite"/>
    </source>
</evidence>
<comment type="caution">
    <text evidence="2">The sequence shown here is derived from an EMBL/GenBank/DDBJ whole genome shotgun (WGS) entry which is preliminary data.</text>
</comment>
<dbReference type="PANTHER" id="PTHR43167:SF1">
    <property type="entry name" value="PUTATIVE (AFU_ORTHOLOGUE AFUA_6G01830)-RELATED"/>
    <property type="match status" value="1"/>
</dbReference>